<dbReference type="Pfam" id="PF20151">
    <property type="entry name" value="DUF6533"/>
    <property type="match status" value="1"/>
</dbReference>
<dbReference type="AlphaFoldDB" id="A0A0D0B3N9"/>
<dbReference type="InterPro" id="IPR045340">
    <property type="entry name" value="DUF6533"/>
</dbReference>
<dbReference type="HOGENOM" id="CLU_150842_1_1_1"/>
<proteinExistence type="predicted"/>
<accession>A0A0D0B3N9</accession>
<dbReference type="EMBL" id="KN835391">
    <property type="protein sequence ID" value="KIK38473.1"/>
    <property type="molecule type" value="Genomic_DNA"/>
</dbReference>
<evidence type="ECO:0000313" key="4">
    <source>
        <dbReference type="Proteomes" id="UP000054485"/>
    </source>
</evidence>
<feature type="domain" description="DUF6533" evidence="2">
    <location>
        <begin position="22"/>
        <end position="67"/>
    </location>
</feature>
<name>A0A0D0B3N9_9AGAM</name>
<dbReference type="InParanoid" id="A0A0D0B3N9"/>
<keyword evidence="4" id="KW-1185">Reference proteome</keyword>
<evidence type="ECO:0000259" key="2">
    <source>
        <dbReference type="Pfam" id="PF20151"/>
    </source>
</evidence>
<evidence type="ECO:0000313" key="3">
    <source>
        <dbReference type="EMBL" id="KIK38473.1"/>
    </source>
</evidence>
<keyword evidence="1" id="KW-0812">Transmembrane</keyword>
<organism evidence="3 4">
    <name type="scientific">Suillus luteus UH-Slu-Lm8-n1</name>
    <dbReference type="NCBI Taxonomy" id="930992"/>
    <lineage>
        <taxon>Eukaryota</taxon>
        <taxon>Fungi</taxon>
        <taxon>Dikarya</taxon>
        <taxon>Basidiomycota</taxon>
        <taxon>Agaricomycotina</taxon>
        <taxon>Agaricomycetes</taxon>
        <taxon>Agaricomycetidae</taxon>
        <taxon>Boletales</taxon>
        <taxon>Suillineae</taxon>
        <taxon>Suillaceae</taxon>
        <taxon>Suillus</taxon>
    </lineage>
</organism>
<keyword evidence="1" id="KW-0472">Membrane</keyword>
<evidence type="ECO:0000256" key="1">
    <source>
        <dbReference type="SAM" id="Phobius"/>
    </source>
</evidence>
<gene>
    <name evidence="3" type="ORF">CY34DRAFT_393123</name>
</gene>
<sequence length="89" mass="10087">MSRVSDDPSWWPLIDFAFNYSYCVVASSVLVVYDWVLTSGQEFDLVWSQPWSLITVLYLCVRCLGVLYCGTSILWSLSSVSMKDTVTVS</sequence>
<reference evidence="3 4" key="1">
    <citation type="submission" date="2014-04" db="EMBL/GenBank/DDBJ databases">
        <authorList>
            <consortium name="DOE Joint Genome Institute"/>
            <person name="Kuo A."/>
            <person name="Ruytinx J."/>
            <person name="Rineau F."/>
            <person name="Colpaert J."/>
            <person name="Kohler A."/>
            <person name="Nagy L.G."/>
            <person name="Floudas D."/>
            <person name="Copeland A."/>
            <person name="Barry K.W."/>
            <person name="Cichocki N."/>
            <person name="Veneault-Fourrey C."/>
            <person name="LaButti K."/>
            <person name="Lindquist E.A."/>
            <person name="Lipzen A."/>
            <person name="Lundell T."/>
            <person name="Morin E."/>
            <person name="Murat C."/>
            <person name="Sun H."/>
            <person name="Tunlid A."/>
            <person name="Henrissat B."/>
            <person name="Grigoriev I.V."/>
            <person name="Hibbett D.S."/>
            <person name="Martin F."/>
            <person name="Nordberg H.P."/>
            <person name="Cantor M.N."/>
            <person name="Hua S.X."/>
        </authorList>
    </citation>
    <scope>NUCLEOTIDE SEQUENCE [LARGE SCALE GENOMIC DNA]</scope>
    <source>
        <strain evidence="3 4">UH-Slu-Lm8-n1</strain>
    </source>
</reference>
<feature type="transmembrane region" description="Helical" evidence="1">
    <location>
        <begin position="12"/>
        <end position="33"/>
    </location>
</feature>
<feature type="transmembrane region" description="Helical" evidence="1">
    <location>
        <begin position="53"/>
        <end position="75"/>
    </location>
</feature>
<reference evidence="4" key="2">
    <citation type="submission" date="2015-01" db="EMBL/GenBank/DDBJ databases">
        <title>Evolutionary Origins and Diversification of the Mycorrhizal Mutualists.</title>
        <authorList>
            <consortium name="DOE Joint Genome Institute"/>
            <consortium name="Mycorrhizal Genomics Consortium"/>
            <person name="Kohler A."/>
            <person name="Kuo A."/>
            <person name="Nagy L.G."/>
            <person name="Floudas D."/>
            <person name="Copeland A."/>
            <person name="Barry K.W."/>
            <person name="Cichocki N."/>
            <person name="Veneault-Fourrey C."/>
            <person name="LaButti K."/>
            <person name="Lindquist E.A."/>
            <person name="Lipzen A."/>
            <person name="Lundell T."/>
            <person name="Morin E."/>
            <person name="Murat C."/>
            <person name="Riley R."/>
            <person name="Ohm R."/>
            <person name="Sun H."/>
            <person name="Tunlid A."/>
            <person name="Henrissat B."/>
            <person name="Grigoriev I.V."/>
            <person name="Hibbett D.S."/>
            <person name="Martin F."/>
        </authorList>
    </citation>
    <scope>NUCLEOTIDE SEQUENCE [LARGE SCALE GENOMIC DNA]</scope>
    <source>
        <strain evidence="4">UH-Slu-Lm8-n1</strain>
    </source>
</reference>
<dbReference type="OrthoDB" id="2687509at2759"/>
<protein>
    <recommendedName>
        <fullName evidence="2">DUF6533 domain-containing protein</fullName>
    </recommendedName>
</protein>
<keyword evidence="1" id="KW-1133">Transmembrane helix</keyword>
<dbReference type="Proteomes" id="UP000054485">
    <property type="component" value="Unassembled WGS sequence"/>
</dbReference>